<name>A0A1Q3E131_LENED</name>
<dbReference type="InterPro" id="IPR050447">
    <property type="entry name" value="Erg6_SMT_methyltransf"/>
</dbReference>
<protein>
    <submittedName>
        <fullName evidence="5">Sterol 24-c-methyltransferase</fullName>
    </submittedName>
</protein>
<dbReference type="GO" id="GO:0005783">
    <property type="term" value="C:endoplasmic reticulum"/>
    <property type="evidence" value="ECO:0007669"/>
    <property type="project" value="TreeGrafter"/>
</dbReference>
<dbReference type="InterPro" id="IPR025714">
    <property type="entry name" value="Methyltranfer_dom"/>
</dbReference>
<gene>
    <name evidence="5" type="ORF">LENED_002509</name>
</gene>
<comment type="caution">
    <text evidence="5">The sequence shown here is derived from an EMBL/GenBank/DDBJ whole genome shotgun (WGS) entry which is preliminary data.</text>
</comment>
<evidence type="ECO:0000313" key="5">
    <source>
        <dbReference type="EMBL" id="GAW00947.1"/>
    </source>
</evidence>
<dbReference type="EMBL" id="BDGU01000046">
    <property type="protein sequence ID" value="GAW00947.1"/>
    <property type="molecule type" value="Genomic_DNA"/>
</dbReference>
<sequence>MAIETNGNTHADGRSDSRIQNYTKFWQKDTSKEAEVDNANRLDSYTEVVNGYYDGATDLYEWGWAQSFHFSRFFKGESFAASLARHEHFLAAKMNIKPGMRVLDVGCGVGGPARQIAMFTDAQIVGLNNNEFQVGRARKYTKNMGLEGQVSFVKGDFMKLAEQFGEGSFDAVYAIEATVHAPTWEGVYGEIFKVLKPGGVFGVYEWCMTDAWDPSIPEHKALAHEIELGNGIPEMRSLKLARSALTTVGFEVEYEEDLAERKDHVEWYYPLEGDYSKAQTVYDLFTVWRTTWFGMFVMHNIFWFLELIGVLPKGTIEVGAALKVAQTSLIKGGQTKLFTPMYLAISRKPANSE</sequence>
<reference evidence="5 6" key="2">
    <citation type="submission" date="2017-02" db="EMBL/GenBank/DDBJ databases">
        <title>A genome survey and senescence transcriptome analysis in Lentinula edodes.</title>
        <authorList>
            <person name="Sakamoto Y."/>
            <person name="Nakade K."/>
            <person name="Sato S."/>
            <person name="Yoshida Y."/>
            <person name="Miyazaki K."/>
            <person name="Natsume S."/>
            <person name="Konno N."/>
        </authorList>
    </citation>
    <scope>NUCLEOTIDE SEQUENCE [LARGE SCALE GENOMIC DNA]</scope>
    <source>
        <strain evidence="5 6">NBRC 111202</strain>
    </source>
</reference>
<keyword evidence="6" id="KW-1185">Reference proteome</keyword>
<dbReference type="GO" id="GO:0032259">
    <property type="term" value="P:methylation"/>
    <property type="evidence" value="ECO:0007669"/>
    <property type="project" value="UniProtKB-KW"/>
</dbReference>
<dbReference type="Proteomes" id="UP000188533">
    <property type="component" value="Unassembled WGS sequence"/>
</dbReference>
<dbReference type="InterPro" id="IPR030384">
    <property type="entry name" value="MeTrfase_SMT"/>
</dbReference>
<dbReference type="Pfam" id="PF13847">
    <property type="entry name" value="Methyltransf_31"/>
    <property type="match status" value="1"/>
</dbReference>
<evidence type="ECO:0000256" key="3">
    <source>
        <dbReference type="PROSITE-ProRule" id="PRU01022"/>
    </source>
</evidence>
<keyword evidence="1 3" id="KW-0808">Transferase</keyword>
<dbReference type="InterPro" id="IPR029063">
    <property type="entry name" value="SAM-dependent_MTases_sf"/>
</dbReference>
<evidence type="ECO:0000256" key="2">
    <source>
        <dbReference type="ARBA" id="ARBA00038188"/>
    </source>
</evidence>
<dbReference type="SUPFAM" id="SSF53335">
    <property type="entry name" value="S-adenosyl-L-methionine-dependent methyltransferases"/>
    <property type="match status" value="1"/>
</dbReference>
<dbReference type="PANTHER" id="PTHR44068:SF1">
    <property type="entry name" value="HYPOTHETICAL LOC100005854"/>
    <property type="match status" value="1"/>
</dbReference>
<keyword evidence="3 5" id="KW-0489">Methyltransferase</keyword>
<dbReference type="InterPro" id="IPR013705">
    <property type="entry name" value="Sterol_MeTrfase_C"/>
</dbReference>
<dbReference type="AlphaFoldDB" id="A0A1Q3E131"/>
<evidence type="ECO:0000259" key="4">
    <source>
        <dbReference type="PROSITE" id="PS51685"/>
    </source>
</evidence>
<organism evidence="5 6">
    <name type="scientific">Lentinula edodes</name>
    <name type="common">Shiitake mushroom</name>
    <name type="synonym">Lentinus edodes</name>
    <dbReference type="NCBI Taxonomy" id="5353"/>
    <lineage>
        <taxon>Eukaryota</taxon>
        <taxon>Fungi</taxon>
        <taxon>Dikarya</taxon>
        <taxon>Basidiomycota</taxon>
        <taxon>Agaricomycotina</taxon>
        <taxon>Agaricomycetes</taxon>
        <taxon>Agaricomycetidae</taxon>
        <taxon>Agaricales</taxon>
        <taxon>Marasmiineae</taxon>
        <taxon>Omphalotaceae</taxon>
        <taxon>Lentinula</taxon>
    </lineage>
</organism>
<dbReference type="Pfam" id="PF08498">
    <property type="entry name" value="Sterol_MT_C"/>
    <property type="match status" value="1"/>
</dbReference>
<dbReference type="PANTHER" id="PTHR44068">
    <property type="entry name" value="ZGC:194242"/>
    <property type="match status" value="1"/>
</dbReference>
<proteinExistence type="inferred from homology"/>
<dbReference type="FunFam" id="3.40.50.150:FF:000232">
    <property type="entry name" value="Sterol 24-C-methyltransferase erg6"/>
    <property type="match status" value="1"/>
</dbReference>
<accession>A0A1Q3E131</accession>
<evidence type="ECO:0000313" key="6">
    <source>
        <dbReference type="Proteomes" id="UP000188533"/>
    </source>
</evidence>
<dbReference type="GO" id="GO:0003838">
    <property type="term" value="F:sterol 24-C-methyltransferase activity"/>
    <property type="evidence" value="ECO:0007669"/>
    <property type="project" value="TreeGrafter"/>
</dbReference>
<dbReference type="CDD" id="cd02440">
    <property type="entry name" value="AdoMet_MTases"/>
    <property type="match status" value="1"/>
</dbReference>
<dbReference type="Gene3D" id="3.40.50.150">
    <property type="entry name" value="Vaccinia Virus protein VP39"/>
    <property type="match status" value="1"/>
</dbReference>
<feature type="domain" description="SAM-dependent methyltransferase Erg6/SMT-type" evidence="4">
    <location>
        <begin position="52"/>
        <end position="349"/>
    </location>
</feature>
<dbReference type="OrthoDB" id="4310724at2759"/>
<reference evidence="5 6" key="1">
    <citation type="submission" date="2016-08" db="EMBL/GenBank/DDBJ databases">
        <authorList>
            <consortium name="Lentinula edodes genome sequencing consortium"/>
            <person name="Sakamoto Y."/>
            <person name="Nakade K."/>
            <person name="Sato S."/>
            <person name="Yoshida Y."/>
            <person name="Miyazaki K."/>
            <person name="Natsume S."/>
            <person name="Konno N."/>
        </authorList>
    </citation>
    <scope>NUCLEOTIDE SEQUENCE [LARGE SCALE GENOMIC DNA]</scope>
    <source>
        <strain evidence="5 6">NBRC 111202</strain>
    </source>
</reference>
<dbReference type="PROSITE" id="PS51685">
    <property type="entry name" value="SAM_MT_ERG6_SMT"/>
    <property type="match status" value="1"/>
</dbReference>
<keyword evidence="3" id="KW-0949">S-adenosyl-L-methionine</keyword>
<dbReference type="STRING" id="5353.A0A1Q3E131"/>
<dbReference type="GO" id="GO:0006696">
    <property type="term" value="P:ergosterol biosynthetic process"/>
    <property type="evidence" value="ECO:0007669"/>
    <property type="project" value="TreeGrafter"/>
</dbReference>
<comment type="similarity">
    <text evidence="2 3">Belongs to the class I-like SAM-binding methyltransferase superfamily. Erg6/SMT family.</text>
</comment>
<evidence type="ECO:0000256" key="1">
    <source>
        <dbReference type="ARBA" id="ARBA00022679"/>
    </source>
</evidence>